<sequence>MFHGNSHDTRQRLHDEVHQEDSPSRQPVDLDSDEEMQAPGRKDTRVPGFGANPIIKTMYEDKTSGGVNQWTDESRRQISKEAADDQDSAAIKLFRIKDHGKVGLNGDYHWKICRVDVQNLRLVSALAPILKEENVHLDPRSVATFREPFRPLWFQQRKIVDLFCEKHDDPLEPFLKLFVDILNELFRALSAKTAKLLQSELIDFSTAWTLFPRNSSVYSYCMGSHTLRKVDSAEYQGSRGNCQLVITCKTISFSGEGFYWSKRYLVIPGFTGNKPIRKLGCYPFEFHNDKDSITERLTARGRKVLDLQGVAYRTYNGIAIYEDERGRLRQHVNGRILIDAWGYHKYHLNMGQREKNDPAKEWTRDRPEDSNSNDQQQRLSDEDQVINENEMLQKPDELVFMNEIISGFSLKMKLWCQFFVEDIQPMTWNCEAYSQLVLDEQKKDMVLSVVRSHNMTNGTSTTMQDLDIIADKGQGLIVLLSGPPGTGKTLMAEAIADRLHRPLYHLQADDLGTDVASLGAKFQRTSKIASAWNAIILLDEADVFIAQREPRDVDRNGLFCALLHELEYFSGIIFLTTNLVCIDSAFRSRVTMHLVFPPLTREAREKIWHMFLNRLSQKRRRISEGGVSDEPHDETYAISLDEKDIAQLALWELDGREIKIATQTVNTWCRNENYAMTLARLEHGIRMVKPDSRKSEEKNRELYSTETNVKSWLAGQQQIGQL</sequence>
<dbReference type="EMBL" id="CM046508">
    <property type="protein sequence ID" value="KAI8666022.1"/>
    <property type="molecule type" value="Genomic_DNA"/>
</dbReference>
<evidence type="ECO:0000313" key="2">
    <source>
        <dbReference type="Proteomes" id="UP001065298"/>
    </source>
</evidence>
<reference evidence="1" key="1">
    <citation type="submission" date="2022-06" db="EMBL/GenBank/DDBJ databases">
        <title>Fusarium solani species complex genomes reveal bases of compartmentalisation and animal pathogenesis.</title>
        <authorList>
            <person name="Tsai I.J."/>
        </authorList>
    </citation>
    <scope>NUCLEOTIDE SEQUENCE</scope>
    <source>
        <strain evidence="1">Fu6.1</strain>
    </source>
</reference>
<accession>A0ACC0QTC2</accession>
<organism evidence="1 2">
    <name type="scientific">Fusarium keratoplasticum</name>
    <dbReference type="NCBI Taxonomy" id="1328300"/>
    <lineage>
        <taxon>Eukaryota</taxon>
        <taxon>Fungi</taxon>
        <taxon>Dikarya</taxon>
        <taxon>Ascomycota</taxon>
        <taxon>Pezizomycotina</taxon>
        <taxon>Sordariomycetes</taxon>
        <taxon>Hypocreomycetidae</taxon>
        <taxon>Hypocreales</taxon>
        <taxon>Nectriaceae</taxon>
        <taxon>Fusarium</taxon>
        <taxon>Fusarium solani species complex</taxon>
    </lineage>
</organism>
<dbReference type="Proteomes" id="UP001065298">
    <property type="component" value="Chromosome 6"/>
</dbReference>
<name>A0ACC0QTC2_9HYPO</name>
<keyword evidence="2" id="KW-1185">Reference proteome</keyword>
<protein>
    <submittedName>
        <fullName evidence="1">AAA domain-containing protein</fullName>
    </submittedName>
</protein>
<evidence type="ECO:0000313" key="1">
    <source>
        <dbReference type="EMBL" id="KAI8666022.1"/>
    </source>
</evidence>
<gene>
    <name evidence="1" type="ORF">NCS57_00825500</name>
</gene>
<comment type="caution">
    <text evidence="1">The sequence shown here is derived from an EMBL/GenBank/DDBJ whole genome shotgun (WGS) entry which is preliminary data.</text>
</comment>
<proteinExistence type="predicted"/>